<name>A0A1W6LDI9_9BURK</name>
<dbReference type="OrthoDB" id="281728at2"/>
<evidence type="ECO:0000313" key="1">
    <source>
        <dbReference type="EMBL" id="ARN22286.1"/>
    </source>
</evidence>
<dbReference type="Proteomes" id="UP000193427">
    <property type="component" value="Chromosome"/>
</dbReference>
<dbReference type="STRING" id="946333.A4W93_21605"/>
<sequence length="146" mass="15988">MTLKKKGKYWYGTTPEDTRTEVGRYSKLNAHEAVKFAASACACNNRTFKLETDEDEGVARRTCTACGSLHLMGDGEQYADGANLEAHECVCGGEAFELLSGVALYDGSNDVRWYYIGCHCSRCQLTGVFADWKCEAGDAEAFLGNI</sequence>
<protein>
    <submittedName>
        <fullName evidence="1">Uncharacterized protein</fullName>
    </submittedName>
</protein>
<dbReference type="KEGG" id="rgu:A4W93_21605"/>
<dbReference type="EMBL" id="CP015118">
    <property type="protein sequence ID" value="ARN22286.1"/>
    <property type="molecule type" value="Genomic_DNA"/>
</dbReference>
<proteinExistence type="predicted"/>
<dbReference type="AlphaFoldDB" id="A0A1W6LDI9"/>
<accession>A0A1W6LDI9</accession>
<organism evidence="1 2">
    <name type="scientific">Piscinibacter gummiphilus</name>
    <dbReference type="NCBI Taxonomy" id="946333"/>
    <lineage>
        <taxon>Bacteria</taxon>
        <taxon>Pseudomonadati</taxon>
        <taxon>Pseudomonadota</taxon>
        <taxon>Betaproteobacteria</taxon>
        <taxon>Burkholderiales</taxon>
        <taxon>Sphaerotilaceae</taxon>
        <taxon>Piscinibacter</taxon>
    </lineage>
</organism>
<gene>
    <name evidence="1" type="ORF">A4W93_21605</name>
</gene>
<keyword evidence="2" id="KW-1185">Reference proteome</keyword>
<dbReference type="RefSeq" id="WP_085752584.1">
    <property type="nucleotide sequence ID" value="NZ_BSPR01000006.1"/>
</dbReference>
<evidence type="ECO:0000313" key="2">
    <source>
        <dbReference type="Proteomes" id="UP000193427"/>
    </source>
</evidence>
<reference evidence="1 2" key="1">
    <citation type="submission" date="2016-04" db="EMBL/GenBank/DDBJ databases">
        <title>Complete genome sequence of natural rubber-degrading, novel Gram-negative bacterium, Rhizobacter gummiphilus strain NS21.</title>
        <authorList>
            <person name="Tabata M."/>
            <person name="Kasai D."/>
            <person name="Fukuda M."/>
        </authorList>
    </citation>
    <scope>NUCLEOTIDE SEQUENCE [LARGE SCALE GENOMIC DNA]</scope>
    <source>
        <strain evidence="1 2">NS21</strain>
    </source>
</reference>